<evidence type="ECO:0000256" key="12">
    <source>
        <dbReference type="SAM" id="MobiDB-lite"/>
    </source>
</evidence>
<feature type="compositionally biased region" description="Acidic residues" evidence="12">
    <location>
        <begin position="612"/>
        <end position="622"/>
    </location>
</feature>
<evidence type="ECO:0000256" key="1">
    <source>
        <dbReference type="ARBA" id="ARBA00004286"/>
    </source>
</evidence>
<dbReference type="PANTHER" id="PTHR13108">
    <property type="entry name" value="CONDENSIN COMPLEX SUBUNIT 2"/>
    <property type="match status" value="1"/>
</dbReference>
<dbReference type="GO" id="GO:0005737">
    <property type="term" value="C:cytoplasm"/>
    <property type="evidence" value="ECO:0007669"/>
    <property type="project" value="UniProtKB-SubCell"/>
</dbReference>
<feature type="compositionally biased region" description="Basic and acidic residues" evidence="12">
    <location>
        <begin position="565"/>
        <end position="574"/>
    </location>
</feature>
<name>A0AAW0G0E3_9APHY</name>
<dbReference type="EMBL" id="JASBNA010000024">
    <property type="protein sequence ID" value="KAK7684590.1"/>
    <property type="molecule type" value="Genomic_DNA"/>
</dbReference>
<evidence type="ECO:0000313" key="14">
    <source>
        <dbReference type="Proteomes" id="UP001385951"/>
    </source>
</evidence>
<dbReference type="GO" id="GO:0007076">
    <property type="term" value="P:mitotic chromosome condensation"/>
    <property type="evidence" value="ECO:0007669"/>
    <property type="project" value="InterPro"/>
</dbReference>
<evidence type="ECO:0000256" key="11">
    <source>
        <dbReference type="PIRNR" id="PIRNR017126"/>
    </source>
</evidence>
<evidence type="ECO:0000256" key="4">
    <source>
        <dbReference type="ARBA" id="ARBA00016065"/>
    </source>
</evidence>
<sequence length="771" mass="87495">MNSQILPKKRGQNPPNGGSSRVSSLHDLSNKGRAISGRSLSKSKRVASGNRHVSRGDLFTRPDEDAIHFDENKHTILSNFEEWIKLSTDNKITSKNSWQFALIDYFHDLNVIKDGENINFQRASATLDGCVKIYSSRVESVASETGKLLSGLATKKNQNADGEDDEEEDDENNEANDEANDSTAGENDGRKKRKINRILESTLVDFDTIRIKKLDQELAIDPLFKKALAEFDEGGAKSLLLNTLNIDNSGRVVFDATTNKAKEGDDELSDDNEEVEEQNAEDNEDEGVNSQPNGHGDADIDFDGLQSFLYKDSAEELDSVTICPSLKELKVVLKDVNKAKSLLSDVNNKFIQDDDRLSNAADTPSNLGDYDQFGFDNYDDGNFGEDNELDENAEAGSAFNSTIYDGIARLFQGADEYGEEVMQTKVLDQDLMAYFDERMKTNWRGPEHWKVTNLKKTKNHIENNTTKASDEPIKNDEMADPMANVATKKKKKEDVIVNFIDFEIEDDNEDEIFQKPKNMSMLLIKSLDRANESKNMLPEDIQFNSKKLTNLFGKKHKSISHFTRKTKDDYKAENNENEPQLTDENYFSKQYQKEEEERRQQEQLAASFQQAEYEDYDNDDFGDINFNDALESNPNEVNGEVKSEEEPGTQLLTGGRKARPEYVNFSRVAKRVDVRLLKDNLWKSISKVEDDEWKKHDQEEKEEEAAIEDQPVKTEKKFADVITSIGNMYKPEERKDLSTSFCFICLLHLANEHSLDITSTAAHDDLRITGF</sequence>
<feature type="region of interest" description="Disordered" evidence="12">
    <location>
        <begin position="563"/>
        <end position="656"/>
    </location>
</feature>
<reference evidence="13 14" key="1">
    <citation type="submission" date="2022-09" db="EMBL/GenBank/DDBJ databases">
        <authorList>
            <person name="Palmer J.M."/>
        </authorList>
    </citation>
    <scope>NUCLEOTIDE SEQUENCE [LARGE SCALE GENOMIC DNA]</scope>
    <source>
        <strain evidence="13 14">DSM 7382</strain>
    </source>
</reference>
<dbReference type="PIRSF" id="PIRSF017126">
    <property type="entry name" value="Condensin_H"/>
    <property type="match status" value="1"/>
</dbReference>
<evidence type="ECO:0000256" key="3">
    <source>
        <dbReference type="ARBA" id="ARBA00009471"/>
    </source>
</evidence>
<gene>
    <name evidence="13" type="ORF">QCA50_012170</name>
</gene>
<keyword evidence="14" id="KW-1185">Reference proteome</keyword>
<accession>A0AAW0G0E3</accession>
<evidence type="ECO:0000256" key="7">
    <source>
        <dbReference type="ARBA" id="ARBA00022618"/>
    </source>
</evidence>
<protein>
    <recommendedName>
        <fullName evidence="4 11">Condensin complex subunit 2</fullName>
    </recommendedName>
</protein>
<evidence type="ECO:0000256" key="8">
    <source>
        <dbReference type="ARBA" id="ARBA00022776"/>
    </source>
</evidence>
<dbReference type="GO" id="GO:0000796">
    <property type="term" value="C:condensin complex"/>
    <property type="evidence" value="ECO:0007669"/>
    <property type="project" value="InterPro"/>
</dbReference>
<evidence type="ECO:0000313" key="13">
    <source>
        <dbReference type="EMBL" id="KAK7684590.1"/>
    </source>
</evidence>
<comment type="similarity">
    <text evidence="3 11">Belongs to the CND2 (condensin subunit 2) family.</text>
</comment>
<dbReference type="AlphaFoldDB" id="A0AAW0G0E3"/>
<evidence type="ECO:0000256" key="10">
    <source>
        <dbReference type="ARBA" id="ARBA00023306"/>
    </source>
</evidence>
<dbReference type="GO" id="GO:0003682">
    <property type="term" value="F:chromatin binding"/>
    <property type="evidence" value="ECO:0007669"/>
    <property type="project" value="TreeGrafter"/>
</dbReference>
<evidence type="ECO:0000256" key="2">
    <source>
        <dbReference type="ARBA" id="ARBA00004496"/>
    </source>
</evidence>
<dbReference type="InterPro" id="IPR022816">
    <property type="entry name" value="Condensin_barren_su2"/>
</dbReference>
<evidence type="ECO:0000256" key="9">
    <source>
        <dbReference type="ARBA" id="ARBA00023067"/>
    </source>
</evidence>
<keyword evidence="5" id="KW-0158">Chromosome</keyword>
<comment type="caution">
    <text evidence="13">The sequence shown here is derived from an EMBL/GenBank/DDBJ whole genome shotgun (WGS) entry which is preliminary data.</text>
</comment>
<proteinExistence type="inferred from homology"/>
<comment type="function">
    <text evidence="11">Regulatory subunit of the condensin complex, a complex required for conversion of interphase chromatin into mitotic-like condense chromosomes.</text>
</comment>
<feature type="compositionally biased region" description="Polar residues" evidence="12">
    <location>
        <begin position="13"/>
        <end position="27"/>
    </location>
</feature>
<keyword evidence="7 11" id="KW-0132">Cell division</keyword>
<organism evidence="13 14">
    <name type="scientific">Cerrena zonata</name>
    <dbReference type="NCBI Taxonomy" id="2478898"/>
    <lineage>
        <taxon>Eukaryota</taxon>
        <taxon>Fungi</taxon>
        <taxon>Dikarya</taxon>
        <taxon>Basidiomycota</taxon>
        <taxon>Agaricomycotina</taxon>
        <taxon>Agaricomycetes</taxon>
        <taxon>Polyporales</taxon>
        <taxon>Cerrenaceae</taxon>
        <taxon>Cerrena</taxon>
    </lineage>
</organism>
<evidence type="ECO:0000256" key="6">
    <source>
        <dbReference type="ARBA" id="ARBA00022490"/>
    </source>
</evidence>
<keyword evidence="6" id="KW-0963">Cytoplasm</keyword>
<dbReference type="Pfam" id="PF05786">
    <property type="entry name" value="Cnd2"/>
    <property type="match status" value="1"/>
</dbReference>
<feature type="compositionally biased region" description="Acidic residues" evidence="12">
    <location>
        <begin position="161"/>
        <end position="180"/>
    </location>
</feature>
<comment type="subcellular location">
    <subcellularLocation>
        <location evidence="1">Chromosome</location>
    </subcellularLocation>
    <subcellularLocation>
        <location evidence="2">Cytoplasm</location>
    </subcellularLocation>
</comment>
<dbReference type="Proteomes" id="UP001385951">
    <property type="component" value="Unassembled WGS sequence"/>
</dbReference>
<keyword evidence="10 11" id="KW-0131">Cell cycle</keyword>
<feature type="compositionally biased region" description="Polar residues" evidence="12">
    <location>
        <begin position="577"/>
        <end position="588"/>
    </location>
</feature>
<evidence type="ECO:0000256" key="5">
    <source>
        <dbReference type="ARBA" id="ARBA00022454"/>
    </source>
</evidence>
<keyword evidence="8 11" id="KW-0498">Mitosis</keyword>
<dbReference type="PANTHER" id="PTHR13108:SF9">
    <property type="entry name" value="CONDENSIN COMPLEX SUBUNIT 2"/>
    <property type="match status" value="1"/>
</dbReference>
<feature type="compositionally biased region" description="Acidic residues" evidence="12">
    <location>
        <begin position="264"/>
        <end position="287"/>
    </location>
</feature>
<feature type="compositionally biased region" description="Basic and acidic residues" evidence="12">
    <location>
        <begin position="591"/>
        <end position="601"/>
    </location>
</feature>
<keyword evidence="9 11" id="KW-0226">DNA condensation</keyword>
<dbReference type="GO" id="GO:0051301">
    <property type="term" value="P:cell division"/>
    <property type="evidence" value="ECO:0007669"/>
    <property type="project" value="UniProtKB-KW"/>
</dbReference>
<feature type="region of interest" description="Disordered" evidence="12">
    <location>
        <begin position="152"/>
        <end position="189"/>
    </location>
</feature>
<feature type="region of interest" description="Disordered" evidence="12">
    <location>
        <begin position="1"/>
        <end position="57"/>
    </location>
</feature>
<feature type="region of interest" description="Disordered" evidence="12">
    <location>
        <begin position="258"/>
        <end position="297"/>
    </location>
</feature>